<dbReference type="Proteomes" id="UP000232688">
    <property type="component" value="Unassembled WGS sequence"/>
</dbReference>
<comment type="caution">
    <text evidence="1">The sequence shown here is derived from an EMBL/GenBank/DDBJ whole genome shotgun (WGS) entry which is preliminary data.</text>
</comment>
<protein>
    <submittedName>
        <fullName evidence="1">Uncharacterized protein</fullName>
    </submittedName>
</protein>
<dbReference type="GO" id="GO:0005506">
    <property type="term" value="F:iron ion binding"/>
    <property type="evidence" value="ECO:0007669"/>
    <property type="project" value="InterPro"/>
</dbReference>
<dbReference type="AlphaFoldDB" id="A0A2N0QRG0"/>
<evidence type="ECO:0000313" key="2">
    <source>
        <dbReference type="Proteomes" id="UP000232688"/>
    </source>
</evidence>
<dbReference type="VEuPathDB" id="FungiDB:RhiirA1_510025"/>
<dbReference type="GO" id="GO:0020037">
    <property type="term" value="F:heme binding"/>
    <property type="evidence" value="ECO:0007669"/>
    <property type="project" value="InterPro"/>
</dbReference>
<reference evidence="1 2" key="2">
    <citation type="submission" date="2017-10" db="EMBL/GenBank/DDBJ databases">
        <title>Genome analyses suggest a sexual origin of heterokaryosis in a supposedly ancient asexual fungus.</title>
        <authorList>
            <person name="Corradi N."/>
            <person name="Sedzielewska K."/>
            <person name="Noel J."/>
            <person name="Charron P."/>
            <person name="Farinelli L."/>
            <person name="Marton T."/>
            <person name="Kruger M."/>
            <person name="Pelin A."/>
            <person name="Brachmann A."/>
            <person name="Corradi N."/>
        </authorList>
    </citation>
    <scope>NUCLEOTIDE SEQUENCE [LARGE SCALE GENOMIC DNA]</scope>
    <source>
        <strain evidence="1 2">A1</strain>
    </source>
</reference>
<gene>
    <name evidence="1" type="ORF">RhiirA1_510025</name>
</gene>
<dbReference type="EMBL" id="LLXH01004027">
    <property type="protein sequence ID" value="PKC53620.1"/>
    <property type="molecule type" value="Genomic_DNA"/>
</dbReference>
<dbReference type="InterPro" id="IPR036396">
    <property type="entry name" value="Cyt_P450_sf"/>
</dbReference>
<sequence>MTKLNNLYDGRVEKKRQSMKLGELDEKINNNSADLLEHMIQACNDPENPTLTSEELRDVQKKVRDEILRVLDDYLMPSVEQQKELKYMNIKISQLPRRFNLGIGTVQKNLSRIIITG</sequence>
<dbReference type="SUPFAM" id="SSF48264">
    <property type="entry name" value="Cytochrome P450"/>
    <property type="match status" value="1"/>
</dbReference>
<accession>A0A2N0QRG0</accession>
<proteinExistence type="predicted"/>
<organism evidence="1 2">
    <name type="scientific">Rhizophagus irregularis</name>
    <dbReference type="NCBI Taxonomy" id="588596"/>
    <lineage>
        <taxon>Eukaryota</taxon>
        <taxon>Fungi</taxon>
        <taxon>Fungi incertae sedis</taxon>
        <taxon>Mucoromycota</taxon>
        <taxon>Glomeromycotina</taxon>
        <taxon>Glomeromycetes</taxon>
        <taxon>Glomerales</taxon>
        <taxon>Glomeraceae</taxon>
        <taxon>Rhizophagus</taxon>
    </lineage>
</organism>
<evidence type="ECO:0000313" key="1">
    <source>
        <dbReference type="EMBL" id="PKC53620.1"/>
    </source>
</evidence>
<reference evidence="1 2" key="1">
    <citation type="submission" date="2017-10" db="EMBL/GenBank/DDBJ databases">
        <title>Extensive intraspecific genome diversity in a model arbuscular mycorrhizal fungus.</title>
        <authorList>
            <person name="Chen E.C.H."/>
            <person name="Morin E."/>
            <person name="Baudet D."/>
            <person name="Noel J."/>
            <person name="Ndikumana S."/>
            <person name="Charron P."/>
            <person name="St-Onge C."/>
            <person name="Giorgi J."/>
            <person name="Grigoriev I.V."/>
            <person name="Roux C."/>
            <person name="Martin F.M."/>
            <person name="Corradi N."/>
        </authorList>
    </citation>
    <scope>NUCLEOTIDE SEQUENCE [LARGE SCALE GENOMIC DNA]</scope>
    <source>
        <strain evidence="1 2">A1</strain>
    </source>
</reference>
<dbReference type="GO" id="GO:0016705">
    <property type="term" value="F:oxidoreductase activity, acting on paired donors, with incorporation or reduction of molecular oxygen"/>
    <property type="evidence" value="ECO:0007669"/>
    <property type="project" value="InterPro"/>
</dbReference>
<dbReference type="GO" id="GO:0004497">
    <property type="term" value="F:monooxygenase activity"/>
    <property type="evidence" value="ECO:0007669"/>
    <property type="project" value="InterPro"/>
</dbReference>
<name>A0A2N0QRG0_9GLOM</name>